<feature type="transmembrane region" description="Helical" evidence="7">
    <location>
        <begin position="294"/>
        <end position="315"/>
    </location>
</feature>
<evidence type="ECO:0000256" key="6">
    <source>
        <dbReference type="ARBA" id="ARBA00038076"/>
    </source>
</evidence>
<dbReference type="PANTHER" id="PTHR30572">
    <property type="entry name" value="MEMBRANE COMPONENT OF TRANSPORTER-RELATED"/>
    <property type="match status" value="1"/>
</dbReference>
<dbReference type="InterPro" id="IPR003838">
    <property type="entry name" value="ABC3_permease_C"/>
</dbReference>
<name>A0A645D6V4_9ZZZZ</name>
<comment type="similarity">
    <text evidence="6">Belongs to the ABC-4 integral membrane protein family.</text>
</comment>
<organism evidence="9">
    <name type="scientific">bioreactor metagenome</name>
    <dbReference type="NCBI Taxonomy" id="1076179"/>
    <lineage>
        <taxon>unclassified sequences</taxon>
        <taxon>metagenomes</taxon>
        <taxon>ecological metagenomes</taxon>
    </lineage>
</organism>
<dbReference type="Pfam" id="PF02687">
    <property type="entry name" value="FtsX"/>
    <property type="match status" value="1"/>
</dbReference>
<evidence type="ECO:0000256" key="2">
    <source>
        <dbReference type="ARBA" id="ARBA00022475"/>
    </source>
</evidence>
<gene>
    <name evidence="9" type="ORF">SDC9_131433</name>
</gene>
<keyword evidence="5 7" id="KW-0472">Membrane</keyword>
<dbReference type="GO" id="GO:0005886">
    <property type="term" value="C:plasma membrane"/>
    <property type="evidence" value="ECO:0007669"/>
    <property type="project" value="UniProtKB-SubCell"/>
</dbReference>
<dbReference type="PANTHER" id="PTHR30572:SF4">
    <property type="entry name" value="ABC TRANSPORTER PERMEASE YTRF"/>
    <property type="match status" value="1"/>
</dbReference>
<reference evidence="9" key="1">
    <citation type="submission" date="2019-08" db="EMBL/GenBank/DDBJ databases">
        <authorList>
            <person name="Kucharzyk K."/>
            <person name="Murdoch R.W."/>
            <person name="Higgins S."/>
            <person name="Loffler F."/>
        </authorList>
    </citation>
    <scope>NUCLEOTIDE SEQUENCE</scope>
</reference>
<dbReference type="EMBL" id="VSSQ01032929">
    <property type="protein sequence ID" value="MPM84362.1"/>
    <property type="molecule type" value="Genomic_DNA"/>
</dbReference>
<evidence type="ECO:0000313" key="9">
    <source>
        <dbReference type="EMBL" id="MPM84362.1"/>
    </source>
</evidence>
<dbReference type="InterPro" id="IPR050250">
    <property type="entry name" value="Macrolide_Exporter_MacB"/>
</dbReference>
<feature type="domain" description="ABC3 transporter permease C-terminal" evidence="8">
    <location>
        <begin position="206"/>
        <end position="314"/>
    </location>
</feature>
<comment type="caution">
    <text evidence="9">The sequence shown here is derived from an EMBL/GenBank/DDBJ whole genome shotgun (WGS) entry which is preliminary data.</text>
</comment>
<feature type="transmembrane region" description="Helical" evidence="7">
    <location>
        <begin position="201"/>
        <end position="228"/>
    </location>
</feature>
<evidence type="ECO:0000256" key="4">
    <source>
        <dbReference type="ARBA" id="ARBA00022989"/>
    </source>
</evidence>
<accession>A0A645D6V4</accession>
<keyword evidence="2" id="KW-1003">Cell membrane</keyword>
<proteinExistence type="inferred from homology"/>
<keyword evidence="3 7" id="KW-0812">Transmembrane</keyword>
<evidence type="ECO:0000256" key="5">
    <source>
        <dbReference type="ARBA" id="ARBA00023136"/>
    </source>
</evidence>
<dbReference type="AlphaFoldDB" id="A0A645D6V4"/>
<evidence type="ECO:0000259" key="8">
    <source>
        <dbReference type="Pfam" id="PF02687"/>
    </source>
</evidence>
<feature type="transmembrane region" description="Helical" evidence="7">
    <location>
        <begin position="249"/>
        <end position="274"/>
    </location>
</feature>
<evidence type="ECO:0000256" key="3">
    <source>
        <dbReference type="ARBA" id="ARBA00022692"/>
    </source>
</evidence>
<evidence type="ECO:0000256" key="7">
    <source>
        <dbReference type="SAM" id="Phobius"/>
    </source>
</evidence>
<evidence type="ECO:0000256" key="1">
    <source>
        <dbReference type="ARBA" id="ARBA00004651"/>
    </source>
</evidence>
<protein>
    <recommendedName>
        <fullName evidence="8">ABC3 transporter permease C-terminal domain-containing protein</fullName>
    </recommendedName>
</protein>
<dbReference type="GO" id="GO:0022857">
    <property type="term" value="F:transmembrane transporter activity"/>
    <property type="evidence" value="ECO:0007669"/>
    <property type="project" value="TreeGrafter"/>
</dbReference>
<sequence length="332" mass="36971">MPFDETNLKSIIKSSYDNYFSSEAEGTYEDFVNSLKNLAAKNDYGTRIYSVDDKYVKEYNKTHGPKIDIDAFNRGEVCLVGYGDYTDIIGKTLTLKSHTTNKTASIQVAGVFSNDSSCDYAMYSYTVGTIQGVFVSESFLNRLNPNAYPLFIMLNTKSGKEPQVRSQLEALNKTITNSTYDFESKSVMAENFSSSIKTMTVLTSGISILLILIGMLNFINVMMTGVYTRLRELAILESIGMTKKQIHKMLLWEGGYYAVINTLLLMTVGNVILFGVAKAVPKIADYATFNYPTMIILILLAVITAICLAVPPIVFKFSSHDSVTERLHQADQ</sequence>
<comment type="subcellular location">
    <subcellularLocation>
        <location evidence="1">Cell membrane</location>
        <topology evidence="1">Multi-pass membrane protein</topology>
    </subcellularLocation>
</comment>
<keyword evidence="4 7" id="KW-1133">Transmembrane helix</keyword>